<sequence>MSSASKPSLEALMKQHQLDQTTRICCALLTLNKNNSPDCDMARWLAGFGRELEQAKQWKRLADAMDLPSALEANVVVAALLKQWASAQKAHRSSNLAEYAHFFAAREEKARRSGFFDGELGDDRWWEELAAVSQTTHEATHTADAPAPTTGSSTSVPKTAKRKHISPGTDADTEDTEAREDEGGHRGGRRGGNPSSIQRRCRLSRARCHWYHLATPVRNGSGPTKCSMRGVKPTARITRHTSVEEARMVTIHRRPRGRGRKIRRGCPILSMFIRVCTHVWAAVEVPASDEECKESSGGESASDSASESGHEDEDEDEPDVDVDIGSTTVADLDEHLSAPSEEQESNSQAETKSHITAAVDTAISDVAALQETVEELKEEGRELRETVSRLDHTIEWLVCHWPGGDHDPGAEPVQHQQGATSDVRTDEKDDVKESWEMK</sequence>
<proteinExistence type="predicted"/>
<name>A0A4Y9Z845_9AGAM</name>
<feature type="compositionally biased region" description="Acidic residues" evidence="2">
    <location>
        <begin position="171"/>
        <end position="180"/>
    </location>
</feature>
<feature type="region of interest" description="Disordered" evidence="2">
    <location>
        <begin position="288"/>
        <end position="323"/>
    </location>
</feature>
<dbReference type="AlphaFoldDB" id="A0A4Y9Z845"/>
<reference evidence="3 4" key="1">
    <citation type="submission" date="2019-02" db="EMBL/GenBank/DDBJ databases">
        <title>Genome sequencing of the rare red list fungi Dentipellis fragilis.</title>
        <authorList>
            <person name="Buettner E."/>
            <person name="Kellner H."/>
        </authorList>
    </citation>
    <scope>NUCLEOTIDE SEQUENCE [LARGE SCALE GENOMIC DNA]</scope>
    <source>
        <strain evidence="3 4">DSM 105465</strain>
    </source>
</reference>
<evidence type="ECO:0000313" key="4">
    <source>
        <dbReference type="Proteomes" id="UP000298327"/>
    </source>
</evidence>
<evidence type="ECO:0000313" key="3">
    <source>
        <dbReference type="EMBL" id="TFY70594.1"/>
    </source>
</evidence>
<feature type="compositionally biased region" description="Acidic residues" evidence="2">
    <location>
        <begin position="310"/>
        <end position="322"/>
    </location>
</feature>
<feature type="coiled-coil region" evidence="1">
    <location>
        <begin position="359"/>
        <end position="393"/>
    </location>
</feature>
<dbReference type="Proteomes" id="UP000298327">
    <property type="component" value="Unassembled WGS sequence"/>
</dbReference>
<accession>A0A4Y9Z845</accession>
<organism evidence="3 4">
    <name type="scientific">Dentipellis fragilis</name>
    <dbReference type="NCBI Taxonomy" id="205917"/>
    <lineage>
        <taxon>Eukaryota</taxon>
        <taxon>Fungi</taxon>
        <taxon>Dikarya</taxon>
        <taxon>Basidiomycota</taxon>
        <taxon>Agaricomycotina</taxon>
        <taxon>Agaricomycetes</taxon>
        <taxon>Russulales</taxon>
        <taxon>Hericiaceae</taxon>
        <taxon>Dentipellis</taxon>
    </lineage>
</organism>
<feature type="region of interest" description="Disordered" evidence="2">
    <location>
        <begin position="133"/>
        <end position="197"/>
    </location>
</feature>
<evidence type="ECO:0000256" key="1">
    <source>
        <dbReference type="SAM" id="Coils"/>
    </source>
</evidence>
<feature type="compositionally biased region" description="Low complexity" evidence="2">
    <location>
        <begin position="295"/>
        <end position="307"/>
    </location>
</feature>
<comment type="caution">
    <text evidence="3">The sequence shown here is derived from an EMBL/GenBank/DDBJ whole genome shotgun (WGS) entry which is preliminary data.</text>
</comment>
<feature type="region of interest" description="Disordered" evidence="2">
    <location>
        <begin position="401"/>
        <end position="438"/>
    </location>
</feature>
<protein>
    <submittedName>
        <fullName evidence="3">Uncharacterized protein</fullName>
    </submittedName>
</protein>
<keyword evidence="4" id="KW-1185">Reference proteome</keyword>
<keyword evidence="1" id="KW-0175">Coiled coil</keyword>
<gene>
    <name evidence="3" type="ORF">EVG20_g2413</name>
</gene>
<feature type="compositionally biased region" description="Basic and acidic residues" evidence="2">
    <location>
        <begin position="423"/>
        <end position="438"/>
    </location>
</feature>
<evidence type="ECO:0000256" key="2">
    <source>
        <dbReference type="SAM" id="MobiDB-lite"/>
    </source>
</evidence>
<dbReference type="EMBL" id="SEOQ01000093">
    <property type="protein sequence ID" value="TFY70594.1"/>
    <property type="molecule type" value="Genomic_DNA"/>
</dbReference>